<dbReference type="Pfam" id="PF09382">
    <property type="entry name" value="RQC"/>
    <property type="match status" value="1"/>
</dbReference>
<dbReference type="SUPFAM" id="SSF48371">
    <property type="entry name" value="ARM repeat"/>
    <property type="match status" value="1"/>
</dbReference>
<dbReference type="GO" id="GO:0006260">
    <property type="term" value="P:DNA replication"/>
    <property type="evidence" value="ECO:0007669"/>
    <property type="project" value="InterPro"/>
</dbReference>
<keyword evidence="3" id="KW-1185">Reference proteome</keyword>
<feature type="domain" description="RQC" evidence="1">
    <location>
        <begin position="31"/>
        <end position="121"/>
    </location>
</feature>
<dbReference type="EMBL" id="CP017768">
    <property type="protein sequence ID" value="AUB59787.1"/>
    <property type="molecule type" value="Genomic_DNA"/>
</dbReference>
<reference evidence="2 3" key="1">
    <citation type="submission" date="2016-10" db="EMBL/GenBank/DDBJ databases">
        <title>Comparative genomics between deep and shallow subseafloor isolates.</title>
        <authorList>
            <person name="Ishii S."/>
            <person name="Miller J.R."/>
            <person name="Sutton G."/>
            <person name="Suzuki S."/>
            <person name="Methe B."/>
            <person name="Inagaki F."/>
            <person name="Imachi H."/>
        </authorList>
    </citation>
    <scope>NUCLEOTIDE SEQUENCE [LARGE SCALE GENOMIC DNA]</scope>
    <source>
        <strain evidence="2 3">A8p</strain>
    </source>
</reference>
<dbReference type="AlphaFoldDB" id="A0A2H4VNX3"/>
<dbReference type="InterPro" id="IPR016024">
    <property type="entry name" value="ARM-type_fold"/>
</dbReference>
<dbReference type="PANTHER" id="PTHR12697">
    <property type="entry name" value="PBS LYASE HEAT-LIKE PROTEIN"/>
    <property type="match status" value="1"/>
</dbReference>
<dbReference type="InterPro" id="IPR011989">
    <property type="entry name" value="ARM-like"/>
</dbReference>
<protein>
    <recommendedName>
        <fullName evidence="1">RQC domain-containing protein</fullName>
    </recommendedName>
</protein>
<dbReference type="GO" id="GO:0016491">
    <property type="term" value="F:oxidoreductase activity"/>
    <property type="evidence" value="ECO:0007669"/>
    <property type="project" value="TreeGrafter"/>
</dbReference>
<evidence type="ECO:0000313" key="2">
    <source>
        <dbReference type="EMBL" id="AUB59787.1"/>
    </source>
</evidence>
<evidence type="ECO:0000313" key="3">
    <source>
        <dbReference type="Proteomes" id="UP000232631"/>
    </source>
</evidence>
<dbReference type="Gene3D" id="1.10.10.10">
    <property type="entry name" value="Winged helix-like DNA-binding domain superfamily/Winged helix DNA-binding domain"/>
    <property type="match status" value="1"/>
</dbReference>
<proteinExistence type="predicted"/>
<dbReference type="Pfam" id="PF13646">
    <property type="entry name" value="HEAT_2"/>
    <property type="match status" value="1"/>
</dbReference>
<dbReference type="GeneID" id="35125481"/>
<dbReference type="InterPro" id="IPR036390">
    <property type="entry name" value="WH_DNA-bd_sf"/>
</dbReference>
<sequence>MDDLPDKDSNSIIPSKVEIIDDLIVSYESVTARIILYCVDELPFPVSETNLIKVLQGSNARFVRDNNLSNLTSYRILVNFSRKRLKRFIRTLKKERFLESRKYSYYSKLILSPRGRKFIYSDDTIVTGYFDEVHGKVKVSENNNNNNDIVYQLKHSTRGEKRAHAAYLMGESRDPAYIPHLCEAVHDANGNVRRLSASALGKIKNPNGLDALISLLDDDKHQVRQYAAKSLGMIGDVRALPYLLKTSQDPVYYVKDSAQNAIKKIREKLTSNI</sequence>
<accession>A0A2H4VNX3</accession>
<dbReference type="RefSeq" id="WP_100909028.1">
    <property type="nucleotide sequence ID" value="NZ_CP017768.1"/>
</dbReference>
<dbReference type="KEGG" id="msub:BK009_03305"/>
<dbReference type="PANTHER" id="PTHR12697:SF5">
    <property type="entry name" value="DEOXYHYPUSINE HYDROXYLASE"/>
    <property type="match status" value="1"/>
</dbReference>
<organism evidence="2 3">
    <name type="scientific">Methanobacterium subterraneum</name>
    <dbReference type="NCBI Taxonomy" id="59277"/>
    <lineage>
        <taxon>Archaea</taxon>
        <taxon>Methanobacteriati</taxon>
        <taxon>Methanobacteriota</taxon>
        <taxon>Methanomada group</taxon>
        <taxon>Methanobacteria</taxon>
        <taxon>Methanobacteriales</taxon>
        <taxon>Methanobacteriaceae</taxon>
        <taxon>Methanobacterium</taxon>
    </lineage>
</organism>
<dbReference type="Proteomes" id="UP000232631">
    <property type="component" value="Chromosome"/>
</dbReference>
<dbReference type="InterPro" id="IPR004155">
    <property type="entry name" value="PBS_lyase_HEAT"/>
</dbReference>
<evidence type="ECO:0000259" key="1">
    <source>
        <dbReference type="Pfam" id="PF09382"/>
    </source>
</evidence>
<dbReference type="InterPro" id="IPR036388">
    <property type="entry name" value="WH-like_DNA-bd_sf"/>
</dbReference>
<dbReference type="SMART" id="SM00567">
    <property type="entry name" value="EZ_HEAT"/>
    <property type="match status" value="3"/>
</dbReference>
<dbReference type="GO" id="GO:0043138">
    <property type="term" value="F:3'-5' DNA helicase activity"/>
    <property type="evidence" value="ECO:0007669"/>
    <property type="project" value="InterPro"/>
</dbReference>
<dbReference type="InterPro" id="IPR018982">
    <property type="entry name" value="RQC_domain"/>
</dbReference>
<name>A0A2H4VNX3_9EURY</name>
<dbReference type="GO" id="GO:0006281">
    <property type="term" value="P:DNA repair"/>
    <property type="evidence" value="ECO:0007669"/>
    <property type="project" value="InterPro"/>
</dbReference>
<dbReference type="SUPFAM" id="SSF46785">
    <property type="entry name" value="Winged helix' DNA-binding domain"/>
    <property type="match status" value="1"/>
</dbReference>
<gene>
    <name evidence="2" type="ORF">BK009_03305</name>
</gene>
<dbReference type="Gene3D" id="1.25.10.10">
    <property type="entry name" value="Leucine-rich Repeat Variant"/>
    <property type="match status" value="1"/>
</dbReference>